<gene>
    <name evidence="2" type="ORF">R2363_19580</name>
</gene>
<keyword evidence="3" id="KW-1185">Reference proteome</keyword>
<comment type="caution">
    <text evidence="2">The sequence shown here is derived from an EMBL/GenBank/DDBJ whole genome shotgun (WGS) entry which is preliminary data.</text>
</comment>
<feature type="region of interest" description="Disordered" evidence="1">
    <location>
        <begin position="1"/>
        <end position="40"/>
    </location>
</feature>
<reference evidence="2 3" key="1">
    <citation type="submission" date="2023-10" db="EMBL/GenBank/DDBJ databases">
        <authorList>
            <person name="Wang X.X."/>
        </authorList>
    </citation>
    <scope>NUCLEOTIDE SEQUENCE [LARGE SCALE GENOMIC DNA]</scope>
    <source>
        <strain evidence="2 3">NBRC 12816</strain>
    </source>
</reference>
<feature type="compositionally biased region" description="Gly residues" evidence="1">
    <location>
        <begin position="27"/>
        <end position="39"/>
    </location>
</feature>
<name>A0ABU4K9F2_9ACTN</name>
<evidence type="ECO:0000256" key="1">
    <source>
        <dbReference type="SAM" id="MobiDB-lite"/>
    </source>
</evidence>
<dbReference type="RefSeq" id="WP_319010685.1">
    <property type="nucleotide sequence ID" value="NZ_JAWJZF010000393.1"/>
</dbReference>
<organism evidence="2 3">
    <name type="scientific">Streptomyces roseolus</name>
    <dbReference type="NCBI Taxonomy" id="67358"/>
    <lineage>
        <taxon>Bacteria</taxon>
        <taxon>Bacillati</taxon>
        <taxon>Actinomycetota</taxon>
        <taxon>Actinomycetes</taxon>
        <taxon>Kitasatosporales</taxon>
        <taxon>Streptomycetaceae</taxon>
        <taxon>Streptomyces</taxon>
    </lineage>
</organism>
<protein>
    <submittedName>
        <fullName evidence="2">Uncharacterized protein</fullName>
    </submittedName>
</protein>
<evidence type="ECO:0000313" key="3">
    <source>
        <dbReference type="Proteomes" id="UP001278571"/>
    </source>
</evidence>
<proteinExistence type="predicted"/>
<dbReference type="Proteomes" id="UP001278571">
    <property type="component" value="Unassembled WGS sequence"/>
</dbReference>
<accession>A0ABU4K9F2</accession>
<evidence type="ECO:0000313" key="2">
    <source>
        <dbReference type="EMBL" id="MDX2294368.1"/>
    </source>
</evidence>
<sequence>MKVLFLVQDGEPEGYGPESGRRFARGPDGGGEAHGGRGGASFEVVLGGPQEHLVGQVGDQRAEFREAAGDGDGVG</sequence>
<dbReference type="EMBL" id="JAWJZF010000393">
    <property type="protein sequence ID" value="MDX2294368.1"/>
    <property type="molecule type" value="Genomic_DNA"/>
</dbReference>